<evidence type="ECO:0000313" key="2">
    <source>
        <dbReference type="Proteomes" id="UP001558713"/>
    </source>
</evidence>
<reference evidence="1 2" key="1">
    <citation type="submission" date="2024-04" db="EMBL/GenBank/DDBJ databases">
        <title>Genome assembly C_amara_ONT_v2.</title>
        <authorList>
            <person name="Yant L."/>
            <person name="Moore C."/>
            <person name="Slenker M."/>
        </authorList>
    </citation>
    <scope>NUCLEOTIDE SEQUENCE [LARGE SCALE GENOMIC DNA]</scope>
    <source>
        <tissue evidence="1">Leaf</tissue>
    </source>
</reference>
<comment type="caution">
    <text evidence="1">The sequence shown here is derived from an EMBL/GenBank/DDBJ whole genome shotgun (WGS) entry which is preliminary data.</text>
</comment>
<dbReference type="Pfam" id="PF06258">
    <property type="entry name" value="Mito_fiss_Elm1"/>
    <property type="match status" value="1"/>
</dbReference>
<dbReference type="AlphaFoldDB" id="A0ABD0ZQQ4"/>
<dbReference type="SUPFAM" id="SSF53756">
    <property type="entry name" value="UDP-Glycosyltransferase/glycogen phosphorylase"/>
    <property type="match status" value="1"/>
</dbReference>
<dbReference type="PANTHER" id="PTHR33986:SF15">
    <property type="entry name" value="MITOCHONDRIAL FISSION PROTEIN ELM1"/>
    <property type="match status" value="1"/>
</dbReference>
<sequence>MRRTQPPELDITGLPENLPGNVHGSVKRAIVIGNGCAGAESQCFGLVRSLGLFDRHLYYSVARPRGGINRCLQWLPISLYKRIHHLIRSICAGFSIKATGIMDVFEVADAKQIATMARSTFDKYGPLLVVASGSDTISVASSIRRLAMENVFVVQVQHPRSRLERFDLVITPRHDYYSLTPEGKRQIPFFLRPWVTPREPPGRNMFLTTGALNNVDASTLRNATLAWKDEFALLSKPLVVVNIGGPTRSCLYGVDLAKKLLGMLHSILWSCGSLRISFSRRTPKKVAEIITGELSSNSKVYIWDGKDPNPHLGHLALADAFIITADSISMLSEACTTGKPVYVVGAERCTWKFSDFQKTLHERGAVRPLTGKEDMAEKWSYSPLNDNAEAAKRVIQDLAERGWKIEA</sequence>
<name>A0ABD0ZQQ4_CARAN</name>
<organism evidence="1 2">
    <name type="scientific">Cardamine amara subsp. amara</name>
    <dbReference type="NCBI Taxonomy" id="228776"/>
    <lineage>
        <taxon>Eukaryota</taxon>
        <taxon>Viridiplantae</taxon>
        <taxon>Streptophyta</taxon>
        <taxon>Embryophyta</taxon>
        <taxon>Tracheophyta</taxon>
        <taxon>Spermatophyta</taxon>
        <taxon>Magnoliopsida</taxon>
        <taxon>eudicotyledons</taxon>
        <taxon>Gunneridae</taxon>
        <taxon>Pentapetalae</taxon>
        <taxon>rosids</taxon>
        <taxon>malvids</taxon>
        <taxon>Brassicales</taxon>
        <taxon>Brassicaceae</taxon>
        <taxon>Cardamineae</taxon>
        <taxon>Cardamine</taxon>
    </lineage>
</organism>
<dbReference type="Proteomes" id="UP001558713">
    <property type="component" value="Unassembled WGS sequence"/>
</dbReference>
<dbReference type="PANTHER" id="PTHR33986">
    <property type="entry name" value="OS02G0535700 PROTEIN"/>
    <property type="match status" value="1"/>
</dbReference>
<evidence type="ECO:0000313" key="1">
    <source>
        <dbReference type="EMBL" id="KAL1196961.1"/>
    </source>
</evidence>
<protein>
    <submittedName>
        <fullName evidence="1">Mitochondrial fission protein ELM1</fullName>
    </submittedName>
</protein>
<keyword evidence="2" id="KW-1185">Reference proteome</keyword>
<proteinExistence type="predicted"/>
<dbReference type="InterPro" id="IPR009367">
    <property type="entry name" value="Elm1-like"/>
</dbReference>
<gene>
    <name evidence="1" type="ORF">V5N11_024759</name>
</gene>
<accession>A0ABD0ZQQ4</accession>
<dbReference type="EMBL" id="JBANAX010000696">
    <property type="protein sequence ID" value="KAL1196961.1"/>
    <property type="molecule type" value="Genomic_DNA"/>
</dbReference>